<dbReference type="PANTHER" id="PTHR23354">
    <property type="entry name" value="NUCLEOLAR PROTEIN 7/ESTROGEN RECEPTOR COACTIVATOR-RELATED"/>
    <property type="match status" value="1"/>
</dbReference>
<dbReference type="SMART" id="SM00584">
    <property type="entry name" value="TLDc"/>
    <property type="match status" value="1"/>
</dbReference>
<gene>
    <name evidence="2" type="ORF">PACLA_8A035145</name>
</gene>
<protein>
    <recommendedName>
        <fullName evidence="1">TLDc domain-containing protein</fullName>
    </recommendedName>
</protein>
<dbReference type="PROSITE" id="PS51886">
    <property type="entry name" value="TLDC"/>
    <property type="match status" value="1"/>
</dbReference>
<keyword evidence="3" id="KW-1185">Reference proteome</keyword>
<reference evidence="2" key="1">
    <citation type="submission" date="2020-04" db="EMBL/GenBank/DDBJ databases">
        <authorList>
            <person name="Alioto T."/>
            <person name="Alioto T."/>
            <person name="Gomez Garrido J."/>
        </authorList>
    </citation>
    <scope>NUCLEOTIDE SEQUENCE</scope>
    <source>
        <strain evidence="2">A484AB</strain>
    </source>
</reference>
<dbReference type="OrthoDB" id="25620at2759"/>
<accession>A0A6S7HFI1</accession>
<evidence type="ECO:0000259" key="1">
    <source>
        <dbReference type="PROSITE" id="PS51886"/>
    </source>
</evidence>
<dbReference type="EMBL" id="CACRXK020004214">
    <property type="protein sequence ID" value="CAB4001943.1"/>
    <property type="molecule type" value="Genomic_DNA"/>
</dbReference>
<dbReference type="AlphaFoldDB" id="A0A6S7HFI1"/>
<evidence type="ECO:0000313" key="3">
    <source>
        <dbReference type="Proteomes" id="UP001152795"/>
    </source>
</evidence>
<sequence>MNAATIFRFGDTHQEWQLIYKATKDGFSSQTFHEKCDDFPKTFTVVEGYNGCICGGYSDVPWKYDNGSGKYSQSSSCFLFNLVNSKDLAPTRFDIIRPKYATLSHTSLGPTFGAGPDLSIAHDCNVNTDSGSRLSHSYGGEHGSPTSLMGAAEFKIADYEVFAPKECK</sequence>
<organism evidence="2 3">
    <name type="scientific">Paramuricea clavata</name>
    <name type="common">Red gorgonian</name>
    <name type="synonym">Violescent sea-whip</name>
    <dbReference type="NCBI Taxonomy" id="317549"/>
    <lineage>
        <taxon>Eukaryota</taxon>
        <taxon>Metazoa</taxon>
        <taxon>Cnidaria</taxon>
        <taxon>Anthozoa</taxon>
        <taxon>Octocorallia</taxon>
        <taxon>Malacalcyonacea</taxon>
        <taxon>Plexauridae</taxon>
        <taxon>Paramuricea</taxon>
    </lineage>
</organism>
<name>A0A6S7HFI1_PARCT</name>
<dbReference type="Pfam" id="PF07534">
    <property type="entry name" value="TLD"/>
    <property type="match status" value="1"/>
</dbReference>
<dbReference type="Proteomes" id="UP001152795">
    <property type="component" value="Unassembled WGS sequence"/>
</dbReference>
<evidence type="ECO:0000313" key="2">
    <source>
        <dbReference type="EMBL" id="CAB4001943.1"/>
    </source>
</evidence>
<dbReference type="InterPro" id="IPR006571">
    <property type="entry name" value="TLDc_dom"/>
</dbReference>
<proteinExistence type="predicted"/>
<feature type="domain" description="TLDc" evidence="1">
    <location>
        <begin position="1"/>
        <end position="165"/>
    </location>
</feature>
<comment type="caution">
    <text evidence="2">The sequence shown here is derived from an EMBL/GenBank/DDBJ whole genome shotgun (WGS) entry which is preliminary data.</text>
</comment>